<evidence type="ECO:0000313" key="24">
    <source>
        <dbReference type="EMBL" id="CAE5958463.1"/>
    </source>
</evidence>
<evidence type="ECO:0000313" key="25">
    <source>
        <dbReference type="Proteomes" id="UP000682877"/>
    </source>
</evidence>
<evidence type="ECO:0000256" key="10">
    <source>
        <dbReference type="ARBA" id="ARBA00022723"/>
    </source>
</evidence>
<evidence type="ECO:0000256" key="18">
    <source>
        <dbReference type="ARBA" id="ARBA00023157"/>
    </source>
</evidence>
<dbReference type="InterPro" id="IPR013780">
    <property type="entry name" value="Glyco_hydro_b"/>
</dbReference>
<dbReference type="InterPro" id="IPR024909">
    <property type="entry name" value="Cys-tRNA/MSH_ligase"/>
</dbReference>
<comment type="catalytic activity">
    <reaction evidence="1 21">
        <text>Hydrolysis of terminal, non-reducing alpha-D-galactose residues in alpha-D-galactosides, including galactose oligosaccharides, galactomannans and galactolipids.</text>
        <dbReference type="EC" id="3.2.1.22"/>
    </reaction>
</comment>
<evidence type="ECO:0000256" key="12">
    <source>
        <dbReference type="ARBA" id="ARBA00022741"/>
    </source>
</evidence>
<dbReference type="HAMAP" id="MF_00041">
    <property type="entry name" value="Cys_tRNA_synth"/>
    <property type="match status" value="1"/>
</dbReference>
<comment type="similarity">
    <text evidence="6 21">Belongs to the glycosyl hydrolase 27 family.</text>
</comment>
<dbReference type="EC" id="3.2.1.22" evidence="21"/>
<evidence type="ECO:0000256" key="9">
    <source>
        <dbReference type="ARBA" id="ARBA00022598"/>
    </source>
</evidence>
<dbReference type="GO" id="GO:0005975">
    <property type="term" value="P:carbohydrate metabolic process"/>
    <property type="evidence" value="ECO:0007669"/>
    <property type="project" value="InterPro"/>
</dbReference>
<dbReference type="Pfam" id="PF17801">
    <property type="entry name" value="Melibiase_C"/>
    <property type="match status" value="1"/>
</dbReference>
<dbReference type="PROSITE" id="PS00512">
    <property type="entry name" value="ALPHA_GALACTOSIDASE"/>
    <property type="match status" value="1"/>
</dbReference>
<dbReference type="InterPro" id="IPR032678">
    <property type="entry name" value="tRNA-synt_1_cat_dom"/>
</dbReference>
<keyword evidence="15" id="KW-0067">ATP-binding</keyword>
<dbReference type="EMBL" id="LR999451">
    <property type="protein sequence ID" value="CAE5958463.1"/>
    <property type="molecule type" value="Genomic_DNA"/>
</dbReference>
<dbReference type="AlphaFoldDB" id="A0A8S1ZH53"/>
<dbReference type="GO" id="GO:0006423">
    <property type="term" value="P:cysteinyl-tRNA aminoacylation"/>
    <property type="evidence" value="ECO:0007669"/>
    <property type="project" value="InterPro"/>
</dbReference>
<keyword evidence="11" id="KW-0732">Signal</keyword>
<evidence type="ECO:0000256" key="20">
    <source>
        <dbReference type="ARBA" id="ARBA00056259"/>
    </source>
</evidence>
<evidence type="ECO:0000256" key="15">
    <source>
        <dbReference type="ARBA" id="ARBA00022840"/>
    </source>
</evidence>
<dbReference type="CDD" id="cd14792">
    <property type="entry name" value="GH27"/>
    <property type="match status" value="1"/>
</dbReference>
<gene>
    <name evidence="24" type="ORF">AARE701A_LOCUS2059</name>
</gene>
<keyword evidence="10" id="KW-0479">Metal-binding</keyword>
<accession>A0A8S1ZH53</accession>
<evidence type="ECO:0000256" key="14">
    <source>
        <dbReference type="ARBA" id="ARBA00022833"/>
    </source>
</evidence>
<dbReference type="GO" id="GO:0005524">
    <property type="term" value="F:ATP binding"/>
    <property type="evidence" value="ECO:0007669"/>
    <property type="project" value="UniProtKB-KW"/>
</dbReference>
<dbReference type="PRINTS" id="PR00740">
    <property type="entry name" value="GLHYDRLASE27"/>
</dbReference>
<dbReference type="FunFam" id="3.40.50.620:FF:000009">
    <property type="entry name" value="Cysteine--tRNA ligase"/>
    <property type="match status" value="1"/>
</dbReference>
<proteinExistence type="inferred from homology"/>
<dbReference type="InterPro" id="IPR014729">
    <property type="entry name" value="Rossmann-like_a/b/a_fold"/>
</dbReference>
<dbReference type="Gene3D" id="2.60.40.1180">
    <property type="entry name" value="Golgi alpha-mannosidase II"/>
    <property type="match status" value="1"/>
</dbReference>
<reference evidence="24" key="1">
    <citation type="submission" date="2021-01" db="EMBL/GenBank/DDBJ databases">
        <authorList>
            <person name="Bezrukov I."/>
        </authorList>
    </citation>
    <scope>NUCLEOTIDE SEQUENCE</scope>
</reference>
<keyword evidence="7" id="KW-0964">Secreted</keyword>
<evidence type="ECO:0000256" key="2">
    <source>
        <dbReference type="ARBA" id="ARBA00001947"/>
    </source>
</evidence>
<name>A0A8S1ZH53_ARAAE</name>
<evidence type="ECO:0000256" key="8">
    <source>
        <dbReference type="ARBA" id="ARBA00022523"/>
    </source>
</evidence>
<dbReference type="SUPFAM" id="SSF47323">
    <property type="entry name" value="Anticodon-binding domain of a subclass of class I aminoacyl-tRNA synthetases"/>
    <property type="match status" value="1"/>
</dbReference>
<dbReference type="GO" id="GO:0005737">
    <property type="term" value="C:cytoplasm"/>
    <property type="evidence" value="ECO:0007669"/>
    <property type="project" value="TreeGrafter"/>
</dbReference>
<keyword evidence="25" id="KW-1185">Reference proteome</keyword>
<keyword evidence="19 21" id="KW-0326">Glycosidase</keyword>
<dbReference type="NCBIfam" id="TIGR00435">
    <property type="entry name" value="cysS"/>
    <property type="match status" value="1"/>
</dbReference>
<dbReference type="SUPFAM" id="SSF51011">
    <property type="entry name" value="Glycosyl hydrolase domain"/>
    <property type="match status" value="1"/>
</dbReference>
<dbReference type="GO" id="GO:0004817">
    <property type="term" value="F:cysteine-tRNA ligase activity"/>
    <property type="evidence" value="ECO:0007669"/>
    <property type="project" value="InterPro"/>
</dbReference>
<evidence type="ECO:0000256" key="4">
    <source>
        <dbReference type="ARBA" id="ARBA00004271"/>
    </source>
</evidence>
<evidence type="ECO:0000259" key="22">
    <source>
        <dbReference type="Pfam" id="PF01406"/>
    </source>
</evidence>
<keyword evidence="14" id="KW-0862">Zinc</keyword>
<dbReference type="FunFam" id="3.20.20.70:FF:000093">
    <property type="entry name" value="Alpha-galactosidase"/>
    <property type="match status" value="1"/>
</dbReference>
<dbReference type="FunFam" id="2.60.40.1180:FF:000008">
    <property type="entry name" value="Alpha-galactosidase"/>
    <property type="match status" value="1"/>
</dbReference>
<evidence type="ECO:0000256" key="21">
    <source>
        <dbReference type="RuleBase" id="RU361168"/>
    </source>
</evidence>
<comment type="subcellular location">
    <subcellularLocation>
        <location evidence="3">Secreted</location>
        <location evidence="3">Cell wall</location>
    </subcellularLocation>
    <subcellularLocation>
        <location evidence="4">Secreted</location>
        <location evidence="4">Extracellular space</location>
        <location evidence="4">Apoplast</location>
    </subcellularLocation>
</comment>
<sequence>MSEMEVEKPELTLYNTMTQLKEVFKPINPGKIGMYVCGITAYDYSHIGHARAAVSFDLLYRYLRHLGYEVNYIRNFTDVDDKVWYLFCVIEKAKKCGEKPLDLSNRFCEEYLLDMTALQCLLPTRQPRVSDHMEHIIKMIEKIIENGCGYAVGGDVFFSVDKSPSYGQLSGQRLDHTQAGKRVAVDSRKRNPADFALWKAAKSGEPSWESPWGPGRPGWHIECSAMSAHYLSPRFDIHGGGADLKFPHHENEIAQTCAACEDSGVNYWLHNGHVTNNNVKMGKSLDNFFTIREITAKYHPLALRHFLMSAQYRSPLNYSVSLLESSSDALYCVYQTLEDLVKSLSPYREEMSGDVGKTQQTAEAKEMIKKVKSEFETKMSNDLNTAHILTGAFQDALTFINVSISKLKKIQKKQRMSLIVSLVEVEKAVREVLDVLGLLTTLSYNDFLKEMKQKALTRAGMGEGEVMRRIEERKLARKNKDFKRSDQIRELLAAKGIALEDIPGKDTVWRPCTPLSSNSKPKSGLGMTALALAIGGHVEEEISGESISGRVKAPLLQSNTGGLVFSKSFNSIYDTSMYGRLQLNNGLARTPQMGWNSWNFFACNINETVIKETADALVSSGLADLGYIHVNIDDCWSNLLRDSKGQLVPHPETFPSGIKLLADYVHSKGLKLGIYSDAGVFTCQVRPGSLFHEVDDADIFASWGVDYLKYDNCFNLGIKPIKRYPPMRDALNATGRSIFYSLCEWGVDDPALWAKEVGNSWRTTDDINDTWASMTTIADLNNKWAAYAGPGGWNDPDMLEIGNGGMTYEEYRGHFSIWALMKAPLLIGCDVRNMTAETFEILSNKEVIAVNQDPLGVQGRKIQANGEDDCQQVWSGPLSGDRMVVALWNRCSEPATITASWDMIGLESTISVSVRDLWQHKDVTENASGSFEAQVDAHDCHMYVLTPQTVSHSDV</sequence>
<dbReference type="InterPro" id="IPR000111">
    <property type="entry name" value="Glyco_hydro_27/36_CS"/>
</dbReference>
<comment type="cofactor">
    <cofactor evidence="2">
        <name>Zn(2+)</name>
        <dbReference type="ChEBI" id="CHEBI:29105"/>
    </cofactor>
</comment>
<evidence type="ECO:0000256" key="17">
    <source>
        <dbReference type="ARBA" id="ARBA00023146"/>
    </source>
</evidence>
<evidence type="ECO:0000256" key="11">
    <source>
        <dbReference type="ARBA" id="ARBA00022729"/>
    </source>
</evidence>
<dbReference type="Pfam" id="PF16499">
    <property type="entry name" value="Melibiase_2"/>
    <property type="match status" value="1"/>
</dbReference>
<keyword evidence="12" id="KW-0547">Nucleotide-binding</keyword>
<comment type="function">
    <text evidence="20">May regulate leaf (and possibly other organ) development by functioning in cell wall loosening and cell wall expansion.</text>
</comment>
<evidence type="ECO:0000256" key="5">
    <source>
        <dbReference type="ARBA" id="ARBA00005594"/>
    </source>
</evidence>
<evidence type="ECO:0000256" key="3">
    <source>
        <dbReference type="ARBA" id="ARBA00004191"/>
    </source>
</evidence>
<dbReference type="Proteomes" id="UP000682877">
    <property type="component" value="Chromosome 1"/>
</dbReference>
<dbReference type="GO" id="GO:0046872">
    <property type="term" value="F:metal ion binding"/>
    <property type="evidence" value="ECO:0007669"/>
    <property type="project" value="UniProtKB-KW"/>
</dbReference>
<dbReference type="GO" id="GO:0048046">
    <property type="term" value="C:apoplast"/>
    <property type="evidence" value="ECO:0007669"/>
    <property type="project" value="UniProtKB-SubCell"/>
</dbReference>
<evidence type="ECO:0000259" key="23">
    <source>
        <dbReference type="Pfam" id="PF17801"/>
    </source>
</evidence>
<keyword evidence="8" id="KW-0052">Apoplast</keyword>
<evidence type="ECO:0000256" key="6">
    <source>
        <dbReference type="ARBA" id="ARBA00009743"/>
    </source>
</evidence>
<evidence type="ECO:0000256" key="16">
    <source>
        <dbReference type="ARBA" id="ARBA00022917"/>
    </source>
</evidence>
<dbReference type="Gene3D" id="3.40.50.620">
    <property type="entry name" value="HUPs"/>
    <property type="match status" value="1"/>
</dbReference>
<dbReference type="GO" id="GO:0004557">
    <property type="term" value="F:alpha-galactosidase activity"/>
    <property type="evidence" value="ECO:0007669"/>
    <property type="project" value="UniProtKB-EC"/>
</dbReference>
<dbReference type="InterPro" id="IPR013785">
    <property type="entry name" value="Aldolase_TIM"/>
</dbReference>
<organism evidence="24 25">
    <name type="scientific">Arabidopsis arenosa</name>
    <name type="common">Sand rock-cress</name>
    <name type="synonym">Cardaminopsis arenosa</name>
    <dbReference type="NCBI Taxonomy" id="38785"/>
    <lineage>
        <taxon>Eukaryota</taxon>
        <taxon>Viridiplantae</taxon>
        <taxon>Streptophyta</taxon>
        <taxon>Embryophyta</taxon>
        <taxon>Tracheophyta</taxon>
        <taxon>Spermatophyta</taxon>
        <taxon>Magnoliopsida</taxon>
        <taxon>eudicotyledons</taxon>
        <taxon>Gunneridae</taxon>
        <taxon>Pentapetalae</taxon>
        <taxon>rosids</taxon>
        <taxon>malvids</taxon>
        <taxon>Brassicales</taxon>
        <taxon>Brassicaceae</taxon>
        <taxon>Camelineae</taxon>
        <taxon>Arabidopsis</taxon>
    </lineage>
</organism>
<dbReference type="InterPro" id="IPR015803">
    <property type="entry name" value="Cys-tRNA-ligase"/>
</dbReference>
<dbReference type="Pfam" id="PF01406">
    <property type="entry name" value="tRNA-synt_1e"/>
    <property type="match status" value="1"/>
</dbReference>
<evidence type="ECO:0000256" key="19">
    <source>
        <dbReference type="ARBA" id="ARBA00023295"/>
    </source>
</evidence>
<keyword evidence="18 21" id="KW-1015">Disulfide bond</keyword>
<dbReference type="InterPro" id="IPR009080">
    <property type="entry name" value="tRNAsynth_Ia_anticodon-bd"/>
</dbReference>
<keyword evidence="9" id="KW-0436">Ligase</keyword>
<dbReference type="PANTHER" id="PTHR10890">
    <property type="entry name" value="CYSTEINYL-TRNA SYNTHETASE"/>
    <property type="match status" value="1"/>
</dbReference>
<dbReference type="Gene3D" id="3.20.20.70">
    <property type="entry name" value="Aldolase class I"/>
    <property type="match status" value="1"/>
</dbReference>
<comment type="similarity">
    <text evidence="5">Belongs to the class-I aminoacyl-tRNA synthetase family.</text>
</comment>
<dbReference type="SUPFAM" id="SSF52374">
    <property type="entry name" value="Nucleotidylyl transferase"/>
    <property type="match status" value="1"/>
</dbReference>
<protein>
    <recommendedName>
        <fullName evidence="21">Alpha-galactosidase</fullName>
        <ecNumber evidence="21">3.2.1.22</ecNumber>
    </recommendedName>
    <alternativeName>
        <fullName evidence="21">Melibiase</fullName>
    </alternativeName>
</protein>
<feature type="domain" description="tRNA synthetases class I catalytic" evidence="22">
    <location>
        <begin position="24"/>
        <end position="326"/>
    </location>
</feature>
<dbReference type="InterPro" id="IPR041233">
    <property type="entry name" value="Melibiase_C"/>
</dbReference>
<dbReference type="PANTHER" id="PTHR10890:SF26">
    <property type="entry name" value="CYSTEINE--TRNA LIGASE 1, CYTOPLASMIC-RELATED"/>
    <property type="match status" value="1"/>
</dbReference>
<keyword evidence="17" id="KW-0030">Aminoacyl-tRNA synthetase</keyword>
<keyword evidence="16" id="KW-0648">Protein biosynthesis</keyword>
<evidence type="ECO:0000256" key="13">
    <source>
        <dbReference type="ARBA" id="ARBA00022801"/>
    </source>
</evidence>
<evidence type="ECO:0000256" key="1">
    <source>
        <dbReference type="ARBA" id="ARBA00001255"/>
    </source>
</evidence>
<dbReference type="InterPro" id="IPR017853">
    <property type="entry name" value="GH"/>
</dbReference>
<dbReference type="InterPro" id="IPR002241">
    <property type="entry name" value="Glyco_hydro_27"/>
</dbReference>
<dbReference type="CDD" id="cd00672">
    <property type="entry name" value="CysRS_core"/>
    <property type="match status" value="1"/>
</dbReference>
<keyword evidence="7" id="KW-0134">Cell wall</keyword>
<dbReference type="Gene3D" id="1.20.120.1910">
    <property type="entry name" value="Cysteine-tRNA ligase, C-terminal anti-codon recognition domain"/>
    <property type="match status" value="1"/>
</dbReference>
<keyword evidence="13 21" id="KW-0378">Hydrolase</keyword>
<evidence type="ECO:0000256" key="7">
    <source>
        <dbReference type="ARBA" id="ARBA00022512"/>
    </source>
</evidence>
<dbReference type="SUPFAM" id="SSF51445">
    <property type="entry name" value="(Trans)glycosidases"/>
    <property type="match status" value="1"/>
</dbReference>
<feature type="domain" description="Alpha galactosidase C-terminal" evidence="23">
    <location>
        <begin position="869"/>
        <end position="945"/>
    </location>
</feature>